<evidence type="ECO:0000313" key="1">
    <source>
        <dbReference type="EMBL" id="CAI1544772.1"/>
    </source>
</evidence>
<protein>
    <submittedName>
        <fullName evidence="1">Uncharacterized protein</fullName>
    </submittedName>
</protein>
<organism evidence="1 2">
    <name type="scientific">Saccharomyces eubayanus</name>
    <name type="common">Yeast</name>
    <dbReference type="NCBI Taxonomy" id="1080349"/>
    <lineage>
        <taxon>Eukaryota</taxon>
        <taxon>Fungi</taxon>
        <taxon>Dikarya</taxon>
        <taxon>Ascomycota</taxon>
        <taxon>Saccharomycotina</taxon>
        <taxon>Saccharomycetes</taxon>
        <taxon>Saccharomycetales</taxon>
        <taxon>Saccharomycetaceae</taxon>
        <taxon>Saccharomyces</taxon>
    </lineage>
</organism>
<gene>
    <name evidence="1" type="primary">U6500K01710</name>
    <name evidence="1" type="ORF">SEUBUCD650_0K01710</name>
</gene>
<dbReference type="Proteomes" id="UP001152964">
    <property type="component" value="Chromosome 11"/>
</dbReference>
<proteinExistence type="predicted"/>
<accession>A0ABN8VD79</accession>
<dbReference type="EMBL" id="OX291501">
    <property type="protein sequence ID" value="CAI1544772.1"/>
    <property type="molecule type" value="Genomic_DNA"/>
</dbReference>
<reference evidence="1" key="1">
    <citation type="submission" date="2022-08" db="EMBL/GenBank/DDBJ databases">
        <authorList>
            <person name="Byrne P K."/>
        </authorList>
    </citation>
    <scope>NUCLEOTIDE SEQUENCE</scope>
    <source>
        <strain evidence="1">UCD650</strain>
    </source>
</reference>
<evidence type="ECO:0000313" key="2">
    <source>
        <dbReference type="Proteomes" id="UP001152964"/>
    </source>
</evidence>
<name>A0ABN8VD79_SACEU</name>
<sequence>MNSYQNAYFLETSEVTGRLCLTGIERVRQGKRNHFRYV</sequence>
<keyword evidence="2" id="KW-1185">Reference proteome</keyword>